<sequence length="312" mass="34286">MPEMTWSHLTADTVEQWADLTNELARADQTQEFYEAEDLAEELTEAGMTPATDTWAAWDGDTLIAYGQLRVGFTAGDDGEVRLQIDGGVRPQWRGRGIGRDLMDRAEARAAALNAERNPGSTGLLRVSAGLEGSSAYRMLKARGYLPVRYFTLMERDNPGEPLDVDWAGLASPTPEDEEAVRVAHNAAFTDHWGFAPWTAERWHDVYAGRPARPQVSTISRRDDGSVDAYVLVSQYEPKELWVGLVGTIREARGTGLATRALARSLELARDVDGITVVGLDVDSESPTGATRLYERLGFVAKQTTVTMTRPA</sequence>
<protein>
    <recommendedName>
        <fullName evidence="3">N-acetyltransferase domain-containing protein</fullName>
    </recommendedName>
</protein>
<dbReference type="CDD" id="cd04301">
    <property type="entry name" value="NAT_SF"/>
    <property type="match status" value="2"/>
</dbReference>
<keyword evidence="2" id="KW-0012">Acyltransferase</keyword>
<dbReference type="Proteomes" id="UP000188145">
    <property type="component" value="Chromosome"/>
</dbReference>
<evidence type="ECO:0000256" key="1">
    <source>
        <dbReference type="ARBA" id="ARBA00022679"/>
    </source>
</evidence>
<dbReference type="InterPro" id="IPR050832">
    <property type="entry name" value="Bact_Acetyltransf"/>
</dbReference>
<evidence type="ECO:0000256" key="2">
    <source>
        <dbReference type="ARBA" id="ARBA00023315"/>
    </source>
</evidence>
<name>A0A1Q2CP28_9ACTN</name>
<dbReference type="InterPro" id="IPR000182">
    <property type="entry name" value="GNAT_dom"/>
</dbReference>
<keyword evidence="1" id="KW-0808">Transferase</keyword>
<dbReference type="STRING" id="1332264.BW730_10535"/>
<dbReference type="PANTHER" id="PTHR43877">
    <property type="entry name" value="AMINOALKYLPHOSPHONATE N-ACETYLTRANSFERASE-RELATED-RELATED"/>
    <property type="match status" value="1"/>
</dbReference>
<evidence type="ECO:0000313" key="5">
    <source>
        <dbReference type="Proteomes" id="UP000188145"/>
    </source>
</evidence>
<dbReference type="Pfam" id="PF00583">
    <property type="entry name" value="Acetyltransf_1"/>
    <property type="match status" value="2"/>
</dbReference>
<dbReference type="Gene3D" id="3.40.630.30">
    <property type="match status" value="1"/>
</dbReference>
<dbReference type="OrthoDB" id="9799092at2"/>
<dbReference type="KEGG" id="tes:BW730_10535"/>
<dbReference type="EMBL" id="CP019606">
    <property type="protein sequence ID" value="AQP47863.1"/>
    <property type="molecule type" value="Genomic_DNA"/>
</dbReference>
<keyword evidence="5" id="KW-1185">Reference proteome</keyword>
<dbReference type="SUPFAM" id="SSF55729">
    <property type="entry name" value="Acyl-CoA N-acyltransferases (Nat)"/>
    <property type="match status" value="2"/>
</dbReference>
<reference evidence="5" key="1">
    <citation type="submission" date="2017-02" db="EMBL/GenBank/DDBJ databases">
        <title>Tessaracoccus aquaemaris sp. nov., isolated from the intestine of a Korean rockfish, Sebastes schlegelii, in a marine aquaculture pond.</title>
        <authorList>
            <person name="Tak E.J."/>
            <person name="Bae J.-W."/>
        </authorList>
    </citation>
    <scope>NUCLEOTIDE SEQUENCE [LARGE SCALE GENOMIC DNA]</scope>
    <source>
        <strain evidence="5">NSG39</strain>
    </source>
</reference>
<dbReference type="PROSITE" id="PS51186">
    <property type="entry name" value="GNAT"/>
    <property type="match status" value="2"/>
</dbReference>
<evidence type="ECO:0000259" key="3">
    <source>
        <dbReference type="PROSITE" id="PS51186"/>
    </source>
</evidence>
<evidence type="ECO:0000313" key="4">
    <source>
        <dbReference type="EMBL" id="AQP47863.1"/>
    </source>
</evidence>
<organism evidence="4 5">
    <name type="scientific">Tessaracoccus aquimaris</name>
    <dbReference type="NCBI Taxonomy" id="1332264"/>
    <lineage>
        <taxon>Bacteria</taxon>
        <taxon>Bacillati</taxon>
        <taxon>Actinomycetota</taxon>
        <taxon>Actinomycetes</taxon>
        <taxon>Propionibacteriales</taxon>
        <taxon>Propionibacteriaceae</taxon>
        <taxon>Tessaracoccus</taxon>
    </lineage>
</organism>
<feature type="domain" description="N-acetyltransferase" evidence="3">
    <location>
        <begin position="168"/>
        <end position="312"/>
    </location>
</feature>
<dbReference type="RefSeq" id="WP_077686191.1">
    <property type="nucleotide sequence ID" value="NZ_CP019606.1"/>
</dbReference>
<dbReference type="AlphaFoldDB" id="A0A1Q2CP28"/>
<feature type="domain" description="N-acetyltransferase" evidence="3">
    <location>
        <begin position="4"/>
        <end position="168"/>
    </location>
</feature>
<gene>
    <name evidence="4" type="ORF">BW730_10535</name>
</gene>
<proteinExistence type="predicted"/>
<accession>A0A1Q2CP28</accession>
<dbReference type="GO" id="GO:0016747">
    <property type="term" value="F:acyltransferase activity, transferring groups other than amino-acyl groups"/>
    <property type="evidence" value="ECO:0007669"/>
    <property type="project" value="InterPro"/>
</dbReference>
<dbReference type="InterPro" id="IPR016181">
    <property type="entry name" value="Acyl_CoA_acyltransferase"/>
</dbReference>